<name>A0A6P8B8K3_PYRGI</name>
<accession>A0A6P8B8K3</accession>
<gene>
    <name evidence="3" type="ORF">PgNI_03552</name>
</gene>
<protein>
    <submittedName>
        <fullName evidence="3">Uncharacterized protein</fullName>
    </submittedName>
</protein>
<feature type="compositionally biased region" description="Polar residues" evidence="1">
    <location>
        <begin position="427"/>
        <end position="438"/>
    </location>
</feature>
<feature type="compositionally biased region" description="Polar residues" evidence="1">
    <location>
        <begin position="471"/>
        <end position="486"/>
    </location>
</feature>
<feature type="compositionally biased region" description="Polar residues" evidence="1">
    <location>
        <begin position="451"/>
        <end position="462"/>
    </location>
</feature>
<feature type="region of interest" description="Disordered" evidence="1">
    <location>
        <begin position="427"/>
        <end position="569"/>
    </location>
</feature>
<dbReference type="KEGG" id="pgri:PgNI_03552"/>
<reference evidence="3" key="3">
    <citation type="submission" date="2025-08" db="UniProtKB">
        <authorList>
            <consortium name="RefSeq"/>
        </authorList>
    </citation>
    <scope>IDENTIFICATION</scope>
    <source>
        <strain evidence="3">NI907</strain>
    </source>
</reference>
<reference evidence="3" key="2">
    <citation type="submission" date="2019-10" db="EMBL/GenBank/DDBJ databases">
        <authorList>
            <consortium name="NCBI Genome Project"/>
        </authorList>
    </citation>
    <scope>NUCLEOTIDE SEQUENCE</scope>
    <source>
        <strain evidence="3">NI907</strain>
    </source>
</reference>
<organism evidence="2 3">
    <name type="scientific">Pyricularia grisea</name>
    <name type="common">Crabgrass-specific blast fungus</name>
    <name type="synonym">Magnaporthe grisea</name>
    <dbReference type="NCBI Taxonomy" id="148305"/>
    <lineage>
        <taxon>Eukaryota</taxon>
        <taxon>Fungi</taxon>
        <taxon>Dikarya</taxon>
        <taxon>Ascomycota</taxon>
        <taxon>Pezizomycotina</taxon>
        <taxon>Sordariomycetes</taxon>
        <taxon>Sordariomycetidae</taxon>
        <taxon>Magnaporthales</taxon>
        <taxon>Pyriculariaceae</taxon>
        <taxon>Pyricularia</taxon>
    </lineage>
</organism>
<dbReference type="GeneID" id="41958515"/>
<dbReference type="RefSeq" id="XP_030983334.1">
    <property type="nucleotide sequence ID" value="XM_031123606.1"/>
</dbReference>
<feature type="compositionally biased region" description="Low complexity" evidence="1">
    <location>
        <begin position="37"/>
        <end position="47"/>
    </location>
</feature>
<evidence type="ECO:0000256" key="1">
    <source>
        <dbReference type="SAM" id="MobiDB-lite"/>
    </source>
</evidence>
<keyword evidence="2" id="KW-1185">Reference proteome</keyword>
<feature type="compositionally biased region" description="Polar residues" evidence="1">
    <location>
        <begin position="396"/>
        <end position="410"/>
    </location>
</feature>
<feature type="region of interest" description="Disordered" evidence="1">
    <location>
        <begin position="265"/>
        <end position="287"/>
    </location>
</feature>
<proteinExistence type="predicted"/>
<feature type="compositionally biased region" description="Polar residues" evidence="1">
    <location>
        <begin position="77"/>
        <end position="99"/>
    </location>
</feature>
<dbReference type="Proteomes" id="UP000515153">
    <property type="component" value="Unplaced"/>
</dbReference>
<sequence length="666" mass="71862">MSYSELHVPGAFHLESPGTPRRPALNADLFRAPVATSPSSSLFSIPKSRSRNNDHPAIPTPASSYSKRRRATPRPSWISSRASAPSHESQTPVSHTPVESSYSALSSSTGYFGNPGSLLTPRETGQKEPYYVLAGHIETPGTNEVEQSALLDDDLGVNHLDVDDRRTMGYNSTISSKRSHCEMEEDPFLTQTLSTPTLRTVARLLYTDVTAPGSPNLLPRWPGNGWTAFAVNTPINIIGKCVGKCWEFVKSSTFAGFQAGSGDTYPVQPTRTGNRMPRRVPSNNDLTGGLGLSNPIVFGNGGGEIHHPDVLRCEKIRDRDPASSPSRPAVKRRQLSGVPRAPEDLQQWVMVDNSNRPGTPGRRFSEYPTGVVRGQSPSRSNIRSSVCQEKRPYPSSEASFPSNYASSTATSYNRRISVPVSRMAVNANSTPSRASSPALNHRPASRVSHAGSATLTSRQPASYATPRSPATPCNAQFSPVTTSTPSRLPVASIRTSPNPNAFARPKSTEPETRRQSVSLASPIRTPTNQFDSDSRTMSIASSSSSTCSSASSVRAHRRAHSAVTPSSRRRSLIHGVATKEDKAAVECSSPLISDNSKKILAQRRKQDRDTDARMEALNAQMQAMIRQGKEALGTSFIVEDDDDSDINVPKGASTAGAGAWVDEDDD</sequence>
<reference evidence="3" key="1">
    <citation type="journal article" date="2019" name="Mol. Biol. Evol.">
        <title>Blast fungal genomes show frequent chromosomal changes, gene gains and losses, and effector gene turnover.</title>
        <authorList>
            <person name="Gomez Luciano L.B."/>
            <person name="Jason Tsai I."/>
            <person name="Chuma I."/>
            <person name="Tosa Y."/>
            <person name="Chen Y.H."/>
            <person name="Li J.Y."/>
            <person name="Li M.Y."/>
            <person name="Jade Lu M.Y."/>
            <person name="Nakayashiki H."/>
            <person name="Li W.H."/>
        </authorList>
    </citation>
    <scope>NUCLEOTIDE SEQUENCE</scope>
    <source>
        <strain evidence="3">NI907</strain>
    </source>
</reference>
<feature type="compositionally biased region" description="Polar residues" evidence="1">
    <location>
        <begin position="375"/>
        <end position="387"/>
    </location>
</feature>
<feature type="region of interest" description="Disordered" evidence="1">
    <location>
        <begin position="1"/>
        <end position="24"/>
    </location>
</feature>
<evidence type="ECO:0000313" key="2">
    <source>
        <dbReference type="Proteomes" id="UP000515153"/>
    </source>
</evidence>
<feature type="compositionally biased region" description="Polar residues" evidence="1">
    <location>
        <begin position="515"/>
        <end position="530"/>
    </location>
</feature>
<feature type="region of interest" description="Disordered" evidence="1">
    <location>
        <begin position="37"/>
        <end position="107"/>
    </location>
</feature>
<evidence type="ECO:0000313" key="3">
    <source>
        <dbReference type="RefSeq" id="XP_030983334.1"/>
    </source>
</evidence>
<feature type="region of interest" description="Disordered" evidence="1">
    <location>
        <begin position="640"/>
        <end position="666"/>
    </location>
</feature>
<feature type="region of interest" description="Disordered" evidence="1">
    <location>
        <begin position="318"/>
        <end position="410"/>
    </location>
</feature>
<dbReference type="AlphaFoldDB" id="A0A6P8B8K3"/>
<feature type="compositionally biased region" description="Low complexity" evidence="1">
    <location>
        <begin position="535"/>
        <end position="553"/>
    </location>
</feature>